<feature type="domain" description="NlpC/P60" evidence="6">
    <location>
        <begin position="78"/>
        <end position="206"/>
    </location>
</feature>
<accession>A0A5M8QEU5</accession>
<dbReference type="OrthoDB" id="9807055at2"/>
<dbReference type="InterPro" id="IPR051202">
    <property type="entry name" value="Peptidase_C40"/>
</dbReference>
<dbReference type="GO" id="GO:0006508">
    <property type="term" value="P:proteolysis"/>
    <property type="evidence" value="ECO:0007669"/>
    <property type="project" value="UniProtKB-KW"/>
</dbReference>
<organism evidence="7 8">
    <name type="scientific">Rufibacter glacialis</name>
    <dbReference type="NCBI Taxonomy" id="1259555"/>
    <lineage>
        <taxon>Bacteria</taxon>
        <taxon>Pseudomonadati</taxon>
        <taxon>Bacteroidota</taxon>
        <taxon>Cytophagia</taxon>
        <taxon>Cytophagales</taxon>
        <taxon>Hymenobacteraceae</taxon>
        <taxon>Rufibacter</taxon>
    </lineage>
</organism>
<dbReference type="PANTHER" id="PTHR47053:SF1">
    <property type="entry name" value="MUREIN DD-ENDOPEPTIDASE MEPH-RELATED"/>
    <property type="match status" value="1"/>
</dbReference>
<evidence type="ECO:0000256" key="1">
    <source>
        <dbReference type="ARBA" id="ARBA00007074"/>
    </source>
</evidence>
<sequence>MHWKIKNMKKIWIGFGLLFTALVVYAFVLKPSEAPGNMVRRTSADGRDHDFHGSHTSDTLAGPEEKRASLGVLKGNYATKQDSMVAFALQRYGIDYSYGGATEEGFDCSGFITYVYDQFGVTVPHGSSLQAKVGESVPLEQARKGDLIIFTGTKVEDRTPGHVGIVITNPPKGVQFVHSSSNGGVKVSEVEGTLYQQRFLDVRRVLP</sequence>
<evidence type="ECO:0000259" key="6">
    <source>
        <dbReference type="PROSITE" id="PS51935"/>
    </source>
</evidence>
<dbReference type="SUPFAM" id="SSF54001">
    <property type="entry name" value="Cysteine proteinases"/>
    <property type="match status" value="1"/>
</dbReference>
<dbReference type="AlphaFoldDB" id="A0A5M8QEU5"/>
<dbReference type="GO" id="GO:0008234">
    <property type="term" value="F:cysteine-type peptidase activity"/>
    <property type="evidence" value="ECO:0007669"/>
    <property type="project" value="UniProtKB-KW"/>
</dbReference>
<dbReference type="Gene3D" id="3.90.1720.10">
    <property type="entry name" value="endopeptidase domain like (from Nostoc punctiforme)"/>
    <property type="match status" value="1"/>
</dbReference>
<evidence type="ECO:0000256" key="5">
    <source>
        <dbReference type="SAM" id="MobiDB-lite"/>
    </source>
</evidence>
<dbReference type="Pfam" id="PF00877">
    <property type="entry name" value="NLPC_P60"/>
    <property type="match status" value="1"/>
</dbReference>
<evidence type="ECO:0000256" key="2">
    <source>
        <dbReference type="ARBA" id="ARBA00022670"/>
    </source>
</evidence>
<evidence type="ECO:0000313" key="8">
    <source>
        <dbReference type="Proteomes" id="UP000323866"/>
    </source>
</evidence>
<dbReference type="InterPro" id="IPR000064">
    <property type="entry name" value="NLP_P60_dom"/>
</dbReference>
<feature type="region of interest" description="Disordered" evidence="5">
    <location>
        <begin position="39"/>
        <end position="62"/>
    </location>
</feature>
<protein>
    <submittedName>
        <fullName evidence="7">NlpC/P60 family protein</fullName>
    </submittedName>
</protein>
<keyword evidence="3" id="KW-0378">Hydrolase</keyword>
<gene>
    <name evidence="7" type="ORF">FOE74_10095</name>
</gene>
<comment type="similarity">
    <text evidence="1">Belongs to the peptidase C40 family.</text>
</comment>
<evidence type="ECO:0000256" key="3">
    <source>
        <dbReference type="ARBA" id="ARBA00022801"/>
    </source>
</evidence>
<name>A0A5M8QEU5_9BACT</name>
<keyword evidence="4" id="KW-0788">Thiol protease</keyword>
<feature type="compositionally biased region" description="Basic and acidic residues" evidence="5">
    <location>
        <begin position="42"/>
        <end position="55"/>
    </location>
</feature>
<reference evidence="7 8" key="2">
    <citation type="submission" date="2019-09" db="EMBL/GenBank/DDBJ databases">
        <title>A bacterium isolated from glacier soil.</title>
        <authorList>
            <person name="Liu Q."/>
        </authorList>
    </citation>
    <scope>NUCLEOTIDE SEQUENCE [LARGE SCALE GENOMIC DNA]</scope>
    <source>
        <strain evidence="7 8">MDT1-10-3</strain>
    </source>
</reference>
<dbReference type="Proteomes" id="UP000323866">
    <property type="component" value="Unassembled WGS sequence"/>
</dbReference>
<reference evidence="7 8" key="1">
    <citation type="submission" date="2019-07" db="EMBL/GenBank/DDBJ databases">
        <authorList>
            <person name="Qu J.-H."/>
        </authorList>
    </citation>
    <scope>NUCLEOTIDE SEQUENCE [LARGE SCALE GENOMIC DNA]</scope>
    <source>
        <strain evidence="7 8">MDT1-10-3</strain>
    </source>
</reference>
<evidence type="ECO:0000313" key="7">
    <source>
        <dbReference type="EMBL" id="KAA6434529.1"/>
    </source>
</evidence>
<dbReference type="PANTHER" id="PTHR47053">
    <property type="entry name" value="MUREIN DD-ENDOPEPTIDASE MEPH-RELATED"/>
    <property type="match status" value="1"/>
</dbReference>
<keyword evidence="2" id="KW-0645">Protease</keyword>
<comment type="caution">
    <text evidence="7">The sequence shown here is derived from an EMBL/GenBank/DDBJ whole genome shotgun (WGS) entry which is preliminary data.</text>
</comment>
<dbReference type="InterPro" id="IPR038765">
    <property type="entry name" value="Papain-like_cys_pep_sf"/>
</dbReference>
<dbReference type="EMBL" id="VKKZ01000020">
    <property type="protein sequence ID" value="KAA6434529.1"/>
    <property type="molecule type" value="Genomic_DNA"/>
</dbReference>
<evidence type="ECO:0000256" key="4">
    <source>
        <dbReference type="ARBA" id="ARBA00022807"/>
    </source>
</evidence>
<proteinExistence type="inferred from homology"/>
<dbReference type="PROSITE" id="PS51935">
    <property type="entry name" value="NLPC_P60"/>
    <property type="match status" value="1"/>
</dbReference>